<proteinExistence type="predicted"/>
<keyword evidence="2" id="KW-1185">Reference proteome</keyword>
<comment type="caution">
    <text evidence="1">The sequence shown here is derived from an EMBL/GenBank/DDBJ whole genome shotgun (WGS) entry which is preliminary data.</text>
</comment>
<gene>
    <name evidence="1" type="ORF">OIU79_029427</name>
</gene>
<reference evidence="1" key="1">
    <citation type="submission" date="2022-11" db="EMBL/GenBank/DDBJ databases">
        <authorList>
            <person name="Hyden B.L."/>
            <person name="Feng K."/>
            <person name="Yates T."/>
            <person name="Jawdy S."/>
            <person name="Smart L.B."/>
            <person name="Muchero W."/>
        </authorList>
    </citation>
    <scope>NUCLEOTIDE SEQUENCE</scope>
    <source>
        <tissue evidence="1">Shoot tip</tissue>
    </source>
</reference>
<sequence>MVPNAQWLVGDWGPFILLEEARSASTNLNSKGELLILHHVHIGWTSSSFIPRFN</sequence>
<name>A0A9Q0VHD4_SALPP</name>
<dbReference type="EMBL" id="JAPFFK010000008">
    <property type="protein sequence ID" value="KAJ6748311.1"/>
    <property type="molecule type" value="Genomic_DNA"/>
</dbReference>
<protein>
    <submittedName>
        <fullName evidence="1">Uncharacterized protein</fullName>
    </submittedName>
</protein>
<dbReference type="Proteomes" id="UP001151532">
    <property type="component" value="Chromosome 12"/>
</dbReference>
<evidence type="ECO:0000313" key="2">
    <source>
        <dbReference type="Proteomes" id="UP001151532"/>
    </source>
</evidence>
<accession>A0A9Q0VHD4</accession>
<dbReference type="AlphaFoldDB" id="A0A9Q0VHD4"/>
<reference evidence="1" key="2">
    <citation type="journal article" date="2023" name="Int. J. Mol. Sci.">
        <title>De Novo Assembly and Annotation of 11 Diverse Shrub Willow (Salix) Genomes Reveals Novel Gene Organization in Sex-Linked Regions.</title>
        <authorList>
            <person name="Hyden B."/>
            <person name="Feng K."/>
            <person name="Yates T.B."/>
            <person name="Jawdy S."/>
            <person name="Cereghino C."/>
            <person name="Smart L.B."/>
            <person name="Muchero W."/>
        </authorList>
    </citation>
    <scope>NUCLEOTIDE SEQUENCE</scope>
    <source>
        <tissue evidence="1">Shoot tip</tissue>
    </source>
</reference>
<organism evidence="1 2">
    <name type="scientific">Salix purpurea</name>
    <name type="common">Purple osier willow</name>
    <dbReference type="NCBI Taxonomy" id="77065"/>
    <lineage>
        <taxon>Eukaryota</taxon>
        <taxon>Viridiplantae</taxon>
        <taxon>Streptophyta</taxon>
        <taxon>Embryophyta</taxon>
        <taxon>Tracheophyta</taxon>
        <taxon>Spermatophyta</taxon>
        <taxon>Magnoliopsida</taxon>
        <taxon>eudicotyledons</taxon>
        <taxon>Gunneridae</taxon>
        <taxon>Pentapetalae</taxon>
        <taxon>rosids</taxon>
        <taxon>fabids</taxon>
        <taxon>Malpighiales</taxon>
        <taxon>Salicaceae</taxon>
        <taxon>Saliceae</taxon>
        <taxon>Salix</taxon>
    </lineage>
</organism>
<evidence type="ECO:0000313" key="1">
    <source>
        <dbReference type="EMBL" id="KAJ6748311.1"/>
    </source>
</evidence>